<feature type="signal peptide" evidence="2">
    <location>
        <begin position="1"/>
        <end position="21"/>
    </location>
</feature>
<evidence type="ECO:0000256" key="2">
    <source>
        <dbReference type="SAM" id="SignalP"/>
    </source>
</evidence>
<protein>
    <recommendedName>
        <fullName evidence="5">RlpA-like protein double-psi beta-barrel domain-containing protein</fullName>
    </recommendedName>
</protein>
<dbReference type="InterPro" id="IPR051477">
    <property type="entry name" value="Expansin_CellWall"/>
</dbReference>
<reference evidence="3 4" key="1">
    <citation type="submission" date="2020-03" db="EMBL/GenBank/DDBJ databases">
        <title>Draft Genome Sequence of Cudoniella acicularis.</title>
        <authorList>
            <person name="Buettner E."/>
            <person name="Kellner H."/>
        </authorList>
    </citation>
    <scope>NUCLEOTIDE SEQUENCE [LARGE SCALE GENOMIC DNA]</scope>
    <source>
        <strain evidence="3 4">DSM 108380</strain>
    </source>
</reference>
<evidence type="ECO:0000313" key="3">
    <source>
        <dbReference type="EMBL" id="KAF4626335.1"/>
    </source>
</evidence>
<dbReference type="PANTHER" id="PTHR31836:SF24">
    <property type="entry name" value="RLPA-LIKE PROTEIN DOUBLE-PSI BETA-BARREL DOMAIN-CONTAINING PROTEIN"/>
    <property type="match status" value="1"/>
</dbReference>
<proteinExistence type="predicted"/>
<feature type="chain" id="PRO_5034209516" description="RlpA-like protein double-psi beta-barrel domain-containing protein" evidence="2">
    <location>
        <begin position="22"/>
        <end position="237"/>
    </location>
</feature>
<evidence type="ECO:0008006" key="5">
    <source>
        <dbReference type="Google" id="ProtNLM"/>
    </source>
</evidence>
<sequence length="237" mass="23581">MPSFRIVLATVAFFLASLCSAVKVGKEYSGTATVFDQMGGAGSCGEYHQDSDYVVAVSNSWGHNAYCGSALSITIGSTTISAVVADMCPACDSTHLDLSRGAFLGLTGMIESPAGHVDITWRISGAKSITAANISTDGSAPAASATSQIAAAGGESTTTSQSTTVAAAPTVTVASVAIAAVAAVNVGLEITISVSPTSTPAILAFGGESATVPLTLMTRVSPTPSPYPASDACVAVY</sequence>
<comment type="caution">
    <text evidence="3">The sequence shown here is derived from an EMBL/GenBank/DDBJ whole genome shotgun (WGS) entry which is preliminary data.</text>
</comment>
<dbReference type="AlphaFoldDB" id="A0A8H4RCK5"/>
<keyword evidence="4" id="KW-1185">Reference proteome</keyword>
<keyword evidence="1 2" id="KW-0732">Signal</keyword>
<dbReference type="InterPro" id="IPR036908">
    <property type="entry name" value="RlpA-like_sf"/>
</dbReference>
<gene>
    <name evidence="3" type="ORF">G7Y89_g11825</name>
</gene>
<dbReference type="PANTHER" id="PTHR31836">
    <property type="match status" value="1"/>
</dbReference>
<dbReference type="OrthoDB" id="406505at2759"/>
<evidence type="ECO:0000313" key="4">
    <source>
        <dbReference type="Proteomes" id="UP000566819"/>
    </source>
</evidence>
<dbReference type="EMBL" id="JAAMPI010001173">
    <property type="protein sequence ID" value="KAF4626335.1"/>
    <property type="molecule type" value="Genomic_DNA"/>
</dbReference>
<dbReference type="Gene3D" id="2.40.40.10">
    <property type="entry name" value="RlpA-like domain"/>
    <property type="match status" value="1"/>
</dbReference>
<dbReference type="Proteomes" id="UP000566819">
    <property type="component" value="Unassembled WGS sequence"/>
</dbReference>
<name>A0A8H4RCK5_9HELO</name>
<dbReference type="CDD" id="cd22191">
    <property type="entry name" value="DPBB_RlpA_EXP_N-like"/>
    <property type="match status" value="1"/>
</dbReference>
<dbReference type="SUPFAM" id="SSF50685">
    <property type="entry name" value="Barwin-like endoglucanases"/>
    <property type="match status" value="1"/>
</dbReference>
<evidence type="ECO:0000256" key="1">
    <source>
        <dbReference type="ARBA" id="ARBA00022729"/>
    </source>
</evidence>
<accession>A0A8H4RCK5</accession>
<organism evidence="3 4">
    <name type="scientific">Cudoniella acicularis</name>
    <dbReference type="NCBI Taxonomy" id="354080"/>
    <lineage>
        <taxon>Eukaryota</taxon>
        <taxon>Fungi</taxon>
        <taxon>Dikarya</taxon>
        <taxon>Ascomycota</taxon>
        <taxon>Pezizomycotina</taxon>
        <taxon>Leotiomycetes</taxon>
        <taxon>Helotiales</taxon>
        <taxon>Tricladiaceae</taxon>
        <taxon>Cudoniella</taxon>
    </lineage>
</organism>